<evidence type="ECO:0000313" key="2">
    <source>
        <dbReference type="EMBL" id="TDF97760.1"/>
    </source>
</evidence>
<sequence length="113" mass="13412">MLKQILFDENGNWNAFSAKHKKKIRFVVIKEVEKYRKCGDPRNGFKVFVCEGCHDIKWVPYRCKGRFCTTCSCGETEEWSRLMCEDVVQVNHRHVVFTIDEGLWDVFLRTENC</sequence>
<accession>A0A4R5KSE2</accession>
<name>A0A4R5KSE2_9BACL</name>
<gene>
    <name evidence="2" type="ORF">E1757_13965</name>
</gene>
<dbReference type="OrthoDB" id="9791273at2"/>
<organism evidence="2 3">
    <name type="scientific">Paenibacillus piri</name>
    <dbReference type="NCBI Taxonomy" id="2547395"/>
    <lineage>
        <taxon>Bacteria</taxon>
        <taxon>Bacillati</taxon>
        <taxon>Bacillota</taxon>
        <taxon>Bacilli</taxon>
        <taxon>Bacillales</taxon>
        <taxon>Paenibacillaceae</taxon>
        <taxon>Paenibacillus</taxon>
    </lineage>
</organism>
<evidence type="ECO:0000259" key="1">
    <source>
        <dbReference type="Pfam" id="PF14319"/>
    </source>
</evidence>
<protein>
    <recommendedName>
        <fullName evidence="1">Transposase zinc-binding domain-containing protein</fullName>
    </recommendedName>
</protein>
<dbReference type="InterPro" id="IPR026889">
    <property type="entry name" value="Zn_Tnp"/>
</dbReference>
<proteinExistence type="predicted"/>
<dbReference type="Pfam" id="PF14319">
    <property type="entry name" value="Zn_Tnp_IS91"/>
    <property type="match status" value="1"/>
</dbReference>
<evidence type="ECO:0000313" key="3">
    <source>
        <dbReference type="Proteomes" id="UP000295636"/>
    </source>
</evidence>
<dbReference type="AlphaFoldDB" id="A0A4R5KSE2"/>
<dbReference type="Proteomes" id="UP000295636">
    <property type="component" value="Unassembled WGS sequence"/>
</dbReference>
<feature type="domain" description="Transposase zinc-binding" evidence="1">
    <location>
        <begin position="13"/>
        <end position="99"/>
    </location>
</feature>
<dbReference type="EMBL" id="SMRT01000005">
    <property type="protein sequence ID" value="TDF97760.1"/>
    <property type="molecule type" value="Genomic_DNA"/>
</dbReference>
<reference evidence="2 3" key="1">
    <citation type="submission" date="2019-03" db="EMBL/GenBank/DDBJ databases">
        <title>This is whole genome sequence of Paenibacillus sp MS74 strain.</title>
        <authorList>
            <person name="Trinh H.N."/>
        </authorList>
    </citation>
    <scope>NUCLEOTIDE SEQUENCE [LARGE SCALE GENOMIC DNA]</scope>
    <source>
        <strain evidence="2 3">MS74</strain>
    </source>
</reference>
<comment type="caution">
    <text evidence="2">The sequence shown here is derived from an EMBL/GenBank/DDBJ whole genome shotgun (WGS) entry which is preliminary data.</text>
</comment>
<keyword evidence="3" id="KW-1185">Reference proteome</keyword>